<dbReference type="InterPro" id="IPR009061">
    <property type="entry name" value="DNA-bd_dom_put_sf"/>
</dbReference>
<protein>
    <submittedName>
        <fullName evidence="5">MerR family DNA-binding transcriptional regulator</fullName>
    </submittedName>
</protein>
<dbReference type="SUPFAM" id="SSF46955">
    <property type="entry name" value="Putative DNA-binding domain"/>
    <property type="match status" value="1"/>
</dbReference>
<keyword evidence="2" id="KW-0175">Coiled coil</keyword>
<dbReference type="PANTHER" id="PTHR30204">
    <property type="entry name" value="REDOX-CYCLING DRUG-SENSING TRANSCRIPTIONAL ACTIVATOR SOXR"/>
    <property type="match status" value="1"/>
</dbReference>
<dbReference type="InterPro" id="IPR000551">
    <property type="entry name" value="MerR-type_HTH_dom"/>
</dbReference>
<dbReference type="RefSeq" id="WP_267947002.1">
    <property type="nucleotide sequence ID" value="NZ_CP113264.1"/>
</dbReference>
<feature type="coiled-coil region" evidence="2">
    <location>
        <begin position="79"/>
        <end position="106"/>
    </location>
</feature>
<feature type="region of interest" description="Disordered" evidence="3">
    <location>
        <begin position="232"/>
        <end position="265"/>
    </location>
</feature>
<evidence type="ECO:0000256" key="2">
    <source>
        <dbReference type="SAM" id="Coils"/>
    </source>
</evidence>
<keyword evidence="6" id="KW-1185">Reference proteome</keyword>
<evidence type="ECO:0000256" key="1">
    <source>
        <dbReference type="ARBA" id="ARBA00023125"/>
    </source>
</evidence>
<proteinExistence type="predicted"/>
<accession>A0ABY6YLY2</accession>
<evidence type="ECO:0000313" key="6">
    <source>
        <dbReference type="Proteomes" id="UP001156498"/>
    </source>
</evidence>
<feature type="compositionally biased region" description="Basic and acidic residues" evidence="3">
    <location>
        <begin position="232"/>
        <end position="242"/>
    </location>
</feature>
<dbReference type="Proteomes" id="UP001156498">
    <property type="component" value="Chromosome"/>
</dbReference>
<dbReference type="SMART" id="SM00422">
    <property type="entry name" value="HTH_MERR"/>
    <property type="match status" value="1"/>
</dbReference>
<name>A0ABY6YLY2_9ACTN</name>
<organism evidence="5 6">
    <name type="scientific">Streptomonospora nanhaiensis</name>
    <dbReference type="NCBI Taxonomy" id="1323731"/>
    <lineage>
        <taxon>Bacteria</taxon>
        <taxon>Bacillati</taxon>
        <taxon>Actinomycetota</taxon>
        <taxon>Actinomycetes</taxon>
        <taxon>Streptosporangiales</taxon>
        <taxon>Nocardiopsidaceae</taxon>
        <taxon>Streptomonospora</taxon>
    </lineage>
</organism>
<keyword evidence="1 5" id="KW-0238">DNA-binding</keyword>
<dbReference type="PANTHER" id="PTHR30204:SF93">
    <property type="entry name" value="HTH MERR-TYPE DOMAIN-CONTAINING PROTEIN"/>
    <property type="match status" value="1"/>
</dbReference>
<dbReference type="InterPro" id="IPR047057">
    <property type="entry name" value="MerR_fam"/>
</dbReference>
<dbReference type="EMBL" id="CP113264">
    <property type="protein sequence ID" value="WAE73215.1"/>
    <property type="molecule type" value="Genomic_DNA"/>
</dbReference>
<evidence type="ECO:0000256" key="3">
    <source>
        <dbReference type="SAM" id="MobiDB-lite"/>
    </source>
</evidence>
<dbReference type="Gene3D" id="1.10.1660.10">
    <property type="match status" value="1"/>
</dbReference>
<evidence type="ECO:0000259" key="4">
    <source>
        <dbReference type="PROSITE" id="PS50937"/>
    </source>
</evidence>
<reference evidence="5 6" key="1">
    <citation type="journal article" date="2013" name="Int. J. Syst. Evol. Microbiol.">
        <title>Description of Streptomonospora sediminis sp. nov. and Streptomonospora nanhaiensis sp. nov., and reclassification of Nocardiopsis arabia Hozzein &amp; Goodfellow 2008 as Streptomonospora arabica comb. nov. and emended description of the genus Streptomonospora.</title>
        <authorList>
            <person name="Zhang D.F."/>
            <person name="Pan H.Q."/>
            <person name="He J."/>
            <person name="Zhang X.M."/>
            <person name="Zhang Y.G."/>
            <person name="Klenk H.P."/>
            <person name="Hu J.C."/>
            <person name="Li W.J."/>
        </authorList>
    </citation>
    <scope>NUCLEOTIDE SEQUENCE [LARGE SCALE GENOMIC DNA]</scope>
    <source>
        <strain evidence="5 6">12A09</strain>
    </source>
</reference>
<evidence type="ECO:0000313" key="5">
    <source>
        <dbReference type="EMBL" id="WAE73215.1"/>
    </source>
</evidence>
<feature type="domain" description="HTH merR-type" evidence="4">
    <location>
        <begin position="2"/>
        <end position="71"/>
    </location>
</feature>
<dbReference type="GO" id="GO:0003677">
    <property type="term" value="F:DNA binding"/>
    <property type="evidence" value="ECO:0007669"/>
    <property type="project" value="UniProtKB-KW"/>
</dbReference>
<dbReference type="CDD" id="cd00592">
    <property type="entry name" value="HTH_MerR-like"/>
    <property type="match status" value="1"/>
</dbReference>
<sequence>MAWSTRQLAELAGTTVKAVRHYHELGLLDQPERAANGYKRYGVEHLVVLLRIRRLAGFGLSLAQIADMERTGEPPAEALRLLDAELAEAVERLRRIRAELAEILARRLPPELPAELAPVAGRLSHEDRSLALVMTRVYTPEAAEAYIDLLRDIEPHPVDEVFMNLPADADERARRGAAEQMLPLVRGVLADYPALDRSGLPPADAARTGEVVTAMMRVLCNPAQLDVLKRVGDRLAEEREPPRGTWPDTRPAGADSREEDEEPAP</sequence>
<dbReference type="Pfam" id="PF13411">
    <property type="entry name" value="MerR_1"/>
    <property type="match status" value="1"/>
</dbReference>
<dbReference type="PROSITE" id="PS50937">
    <property type="entry name" value="HTH_MERR_2"/>
    <property type="match status" value="1"/>
</dbReference>
<gene>
    <name evidence="5" type="ORF">OUQ99_29370</name>
</gene>